<dbReference type="OrthoDB" id="3209743at2759"/>
<name>A0A8H7BT88_9FUNG</name>
<gene>
    <name evidence="7" type="primary">MAP1D</name>
    <name evidence="7" type="ORF">EC973_003854</name>
</gene>
<organism evidence="7 8">
    <name type="scientific">Apophysomyces ossiformis</name>
    <dbReference type="NCBI Taxonomy" id="679940"/>
    <lineage>
        <taxon>Eukaryota</taxon>
        <taxon>Fungi</taxon>
        <taxon>Fungi incertae sedis</taxon>
        <taxon>Mucoromycota</taxon>
        <taxon>Mucoromycotina</taxon>
        <taxon>Mucoromycetes</taxon>
        <taxon>Mucorales</taxon>
        <taxon>Mucorineae</taxon>
        <taxon>Mucoraceae</taxon>
        <taxon>Apophysomyces</taxon>
    </lineage>
</organism>
<dbReference type="PANTHER" id="PTHR43330:SF8">
    <property type="entry name" value="METHIONINE AMINOPEPTIDASE 1D, MITOCHONDRIAL"/>
    <property type="match status" value="1"/>
</dbReference>
<dbReference type="InterPro" id="IPR002467">
    <property type="entry name" value="Pept_M24A_MAP1"/>
</dbReference>
<evidence type="ECO:0000256" key="3">
    <source>
        <dbReference type="ARBA" id="ARBA00022723"/>
    </source>
</evidence>
<dbReference type="AlphaFoldDB" id="A0A8H7BT88"/>
<keyword evidence="2 5" id="KW-0645">Protease</keyword>
<comment type="caution">
    <text evidence="7">The sequence shown here is derived from an EMBL/GenBank/DDBJ whole genome shotgun (WGS) entry which is preliminary data.</text>
</comment>
<dbReference type="Pfam" id="PF00557">
    <property type="entry name" value="Peptidase_M24"/>
    <property type="match status" value="1"/>
</dbReference>
<keyword evidence="1 5" id="KW-0031">Aminopeptidase</keyword>
<dbReference type="Gene3D" id="3.90.230.10">
    <property type="entry name" value="Creatinase/methionine aminopeptidase superfamily"/>
    <property type="match status" value="1"/>
</dbReference>
<dbReference type="NCBIfam" id="TIGR00500">
    <property type="entry name" value="met_pdase_I"/>
    <property type="match status" value="1"/>
</dbReference>
<dbReference type="InterPro" id="IPR036005">
    <property type="entry name" value="Creatinase/aminopeptidase-like"/>
</dbReference>
<comment type="function">
    <text evidence="5">Cotranslationally removes the N-terminal methionine from nascent proteins. The N-terminal methionine is often cleaved when the second residue in the primary sequence is small and uncharged (Met-Ala-, Cys, Gly, Pro, Ser, Thr, or Val).</text>
</comment>
<evidence type="ECO:0000313" key="7">
    <source>
        <dbReference type="EMBL" id="KAF7729775.1"/>
    </source>
</evidence>
<dbReference type="SUPFAM" id="SSF55920">
    <property type="entry name" value="Creatinase/aminopeptidase"/>
    <property type="match status" value="1"/>
</dbReference>
<evidence type="ECO:0000259" key="6">
    <source>
        <dbReference type="Pfam" id="PF00557"/>
    </source>
</evidence>
<reference evidence="7" key="1">
    <citation type="submission" date="2020-01" db="EMBL/GenBank/DDBJ databases">
        <title>Genome Sequencing of Three Apophysomyces-Like Fungal Strains Confirms a Novel Fungal Genus in the Mucoromycota with divergent Burkholderia-like Endosymbiotic Bacteria.</title>
        <authorList>
            <person name="Stajich J.E."/>
            <person name="Macias A.M."/>
            <person name="Carter-House D."/>
            <person name="Lovett B."/>
            <person name="Kasson L.R."/>
            <person name="Berry K."/>
            <person name="Grigoriev I."/>
            <person name="Chang Y."/>
            <person name="Spatafora J."/>
            <person name="Kasson M.T."/>
        </authorList>
    </citation>
    <scope>NUCLEOTIDE SEQUENCE</scope>
    <source>
        <strain evidence="7">NRRL A-21654</strain>
    </source>
</reference>
<feature type="domain" description="Peptidase M24" evidence="6">
    <location>
        <begin position="80"/>
        <end position="250"/>
    </location>
</feature>
<evidence type="ECO:0000256" key="1">
    <source>
        <dbReference type="ARBA" id="ARBA00022438"/>
    </source>
</evidence>
<comment type="similarity">
    <text evidence="5">Belongs to the peptidase M24A family.</text>
</comment>
<dbReference type="EC" id="3.4.11.18" evidence="5"/>
<dbReference type="PRINTS" id="PR00599">
    <property type="entry name" value="MAPEPTIDASE"/>
</dbReference>
<dbReference type="EMBL" id="JABAYA010000022">
    <property type="protein sequence ID" value="KAF7729775.1"/>
    <property type="molecule type" value="Genomic_DNA"/>
</dbReference>
<keyword evidence="3 5" id="KW-0479">Metal-binding</keyword>
<protein>
    <recommendedName>
        <fullName evidence="5">Methionine aminopeptidase</fullName>
        <ecNumber evidence="5">3.4.11.18</ecNumber>
    </recommendedName>
</protein>
<comment type="catalytic activity">
    <reaction evidence="5">
        <text>Release of N-terminal amino acids, preferentially methionine, from peptides and arylamides.</text>
        <dbReference type="EC" id="3.4.11.18"/>
    </reaction>
</comment>
<dbReference type="PROSITE" id="PS00680">
    <property type="entry name" value="MAP_1"/>
    <property type="match status" value="1"/>
</dbReference>
<dbReference type="InterPro" id="IPR000994">
    <property type="entry name" value="Pept_M24"/>
</dbReference>
<evidence type="ECO:0000256" key="5">
    <source>
        <dbReference type="RuleBase" id="RU003653"/>
    </source>
</evidence>
<evidence type="ECO:0000313" key="8">
    <source>
        <dbReference type="Proteomes" id="UP000605846"/>
    </source>
</evidence>
<dbReference type="GO" id="GO:0004239">
    <property type="term" value="F:initiator methionyl aminopeptidase activity"/>
    <property type="evidence" value="ECO:0007669"/>
    <property type="project" value="UniProtKB-EC"/>
</dbReference>
<sequence length="267" mass="29645">MHTNNIACLPRVGVNRKARSQNRWGDFQRLVPVSLATVNTRKAERLPVPDHIRKPYYVEQGASSKWLPQIPFNDENDLKGLEKACSLAREILKQGGKMCQPGVTTNTIDKALHTAIVANGAYPSPLNYMGFPKSICTSINNVIAHGIPDDRSLEDGDIINIDVTVYLDGYHGDTSATFLVGQVDDRGRALVECTKEALESAIAICGPDVPLKEIGRVISDHAEKHGYTVSDEMSGHGIGEEFHCFPLIYHHRKRFEWITVNVTLMVR</sequence>
<comment type="cofactor">
    <cofactor evidence="5">
        <name>Co(2+)</name>
        <dbReference type="ChEBI" id="CHEBI:48828"/>
    </cofactor>
    <cofactor evidence="5">
        <name>Zn(2+)</name>
        <dbReference type="ChEBI" id="CHEBI:29105"/>
    </cofactor>
    <cofactor evidence="5">
        <name>Mn(2+)</name>
        <dbReference type="ChEBI" id="CHEBI:29035"/>
    </cofactor>
    <cofactor evidence="5">
        <name>Fe(2+)</name>
        <dbReference type="ChEBI" id="CHEBI:29033"/>
    </cofactor>
    <text evidence="5">Binds 2 divalent metal cations per subunit. Has a high-affinity and a low affinity metal-binding site. The true nature of the physiological cofactor is under debate. The enzyme is active with cobalt, zinc, manganese or divalent iron ions.</text>
</comment>
<dbReference type="Proteomes" id="UP000605846">
    <property type="component" value="Unassembled WGS sequence"/>
</dbReference>
<keyword evidence="4" id="KW-0378">Hydrolase</keyword>
<keyword evidence="8" id="KW-1185">Reference proteome</keyword>
<proteinExistence type="inferred from homology"/>
<dbReference type="GO" id="GO:0046872">
    <property type="term" value="F:metal ion binding"/>
    <property type="evidence" value="ECO:0007669"/>
    <property type="project" value="UniProtKB-KW"/>
</dbReference>
<evidence type="ECO:0000256" key="2">
    <source>
        <dbReference type="ARBA" id="ARBA00022670"/>
    </source>
</evidence>
<evidence type="ECO:0000256" key="4">
    <source>
        <dbReference type="ARBA" id="ARBA00022801"/>
    </source>
</evidence>
<dbReference type="InterPro" id="IPR001714">
    <property type="entry name" value="Pept_M24_MAP"/>
</dbReference>
<dbReference type="PANTHER" id="PTHR43330">
    <property type="entry name" value="METHIONINE AMINOPEPTIDASE"/>
    <property type="match status" value="1"/>
</dbReference>
<accession>A0A8H7BT88</accession>
<dbReference type="GO" id="GO:0070006">
    <property type="term" value="F:metalloaminopeptidase activity"/>
    <property type="evidence" value="ECO:0007669"/>
    <property type="project" value="InterPro"/>
</dbReference>
<dbReference type="GO" id="GO:0006508">
    <property type="term" value="P:proteolysis"/>
    <property type="evidence" value="ECO:0007669"/>
    <property type="project" value="UniProtKB-KW"/>
</dbReference>